<feature type="transmembrane region" description="Helical" evidence="21">
    <location>
        <begin position="376"/>
        <end position="398"/>
    </location>
</feature>
<dbReference type="STRING" id="69004.A0A182R083"/>
<comment type="similarity">
    <text evidence="2">Belongs to the Ca(2+):cation antiporter (CaCA) (TC 2.A.19) family. SLC8 subfamily.</text>
</comment>
<evidence type="ECO:0000256" key="10">
    <source>
        <dbReference type="ARBA" id="ARBA00022737"/>
    </source>
</evidence>
<dbReference type="InterPro" id="IPR004837">
    <property type="entry name" value="NaCa_Exmemb"/>
</dbReference>
<name>A0A182R083_9DIPT</name>
<evidence type="ECO:0000313" key="24">
    <source>
        <dbReference type="Proteomes" id="UP000075886"/>
    </source>
</evidence>
<reference evidence="24" key="1">
    <citation type="submission" date="2014-01" db="EMBL/GenBank/DDBJ databases">
        <title>The Genome Sequence of Anopheles farauti FAR1 (V2).</title>
        <authorList>
            <consortium name="The Broad Institute Genomics Platform"/>
            <person name="Neafsey D.E."/>
            <person name="Besansky N."/>
            <person name="Howell P."/>
            <person name="Walton C."/>
            <person name="Young S.K."/>
            <person name="Zeng Q."/>
            <person name="Gargeya S."/>
            <person name="Fitzgerald M."/>
            <person name="Haas B."/>
            <person name="Abouelleil A."/>
            <person name="Allen A.W."/>
            <person name="Alvarado L."/>
            <person name="Arachchi H.M."/>
            <person name="Berlin A.M."/>
            <person name="Chapman S.B."/>
            <person name="Gainer-Dewar J."/>
            <person name="Goldberg J."/>
            <person name="Griggs A."/>
            <person name="Gujja S."/>
            <person name="Hansen M."/>
            <person name="Howarth C."/>
            <person name="Imamovic A."/>
            <person name="Ireland A."/>
            <person name="Larimer J."/>
            <person name="McCowan C."/>
            <person name="Murphy C."/>
            <person name="Pearson M."/>
            <person name="Poon T.W."/>
            <person name="Priest M."/>
            <person name="Roberts A."/>
            <person name="Saif S."/>
            <person name="Shea T."/>
            <person name="Sisk P."/>
            <person name="Sykes S."/>
            <person name="Wortman J."/>
            <person name="Nusbaum C."/>
            <person name="Birren B."/>
        </authorList>
    </citation>
    <scope>NUCLEOTIDE SEQUENCE [LARGE SCALE GENOMIC DNA]</scope>
    <source>
        <strain evidence="24">FAR1</strain>
    </source>
</reference>
<keyword evidence="12" id="KW-0112">Calmodulin-binding</keyword>
<evidence type="ECO:0000256" key="16">
    <source>
        <dbReference type="ARBA" id="ARBA00023136"/>
    </source>
</evidence>
<keyword evidence="17" id="KW-0325">Glycoprotein</keyword>
<keyword evidence="11" id="KW-0106">Calcium</keyword>
<sequence length="401" mass="44040">MTSRTGEKNKLKPPAGSWRSRNSRYNRCRMVEVCCFVAIPATLPYSRCGFAAAGMPWRDQNDWRRRKNHRMEKAPTSPTVHRSNTHNLNKAIMWRNCCPESGCAFSARAYLPTVVKASISWMRIRRDGSQSKGLTYRPFRPATGRRLNLGINTVDKLVQRANASILIGTSSWKEQFVEAITVSAGDDDGDNEGEEAPTPSCMDYIMHFVTLFWKIIFAFIPPTDMSGGYLCFVVSIFCIGVVTAIIGDVASHFGCTLGIKDSVTAIIFVALGTSIPDTFASKVAAIQDKYADASVGNVTGSNAVNVFLGIGVAWTIAACYHSFHGREFLVEPGTLAFSVTLFCSEALIAIFVLMLRRSPSIGGELGGPKKGKIITSIFFFSLWIVYLLISSLEAYGIIKGF</sequence>
<evidence type="ECO:0000256" key="20">
    <source>
        <dbReference type="SAM" id="MobiDB-lite"/>
    </source>
</evidence>
<protein>
    <recommendedName>
        <fullName evidence="22">Sodium/calcium exchanger membrane region domain-containing protein</fullName>
    </recommendedName>
</protein>
<accession>A0A182R083</accession>
<keyword evidence="16 21" id="KW-0472">Membrane</keyword>
<keyword evidence="3" id="KW-0813">Transport</keyword>
<evidence type="ECO:0000256" key="2">
    <source>
        <dbReference type="ARBA" id="ARBA00007489"/>
    </source>
</evidence>
<reference evidence="23" key="2">
    <citation type="submission" date="2020-05" db="UniProtKB">
        <authorList>
            <consortium name="EnsemblMetazoa"/>
        </authorList>
    </citation>
    <scope>IDENTIFICATION</scope>
    <source>
        <strain evidence="23">FAR1</strain>
    </source>
</reference>
<dbReference type="GO" id="GO:0098703">
    <property type="term" value="P:calcium ion import across plasma membrane"/>
    <property type="evidence" value="ECO:0007669"/>
    <property type="project" value="TreeGrafter"/>
</dbReference>
<keyword evidence="4" id="KW-0050">Antiport</keyword>
<dbReference type="PANTHER" id="PTHR11878">
    <property type="entry name" value="SODIUM/CALCIUM EXCHANGER"/>
    <property type="match status" value="1"/>
</dbReference>
<evidence type="ECO:0000256" key="17">
    <source>
        <dbReference type="ARBA" id="ARBA00023180"/>
    </source>
</evidence>
<evidence type="ECO:0000256" key="12">
    <source>
        <dbReference type="ARBA" id="ARBA00022860"/>
    </source>
</evidence>
<evidence type="ECO:0000256" key="18">
    <source>
        <dbReference type="ARBA" id="ARBA00023201"/>
    </source>
</evidence>
<evidence type="ECO:0000313" key="23">
    <source>
        <dbReference type="EnsemblMetazoa" id="AFAF020384-PA"/>
    </source>
</evidence>
<dbReference type="PANTHER" id="PTHR11878:SF65">
    <property type="entry name" value="NA_CA-EXCHANGE PROTEIN, ISOFORM G"/>
    <property type="match status" value="1"/>
</dbReference>
<evidence type="ECO:0000256" key="6">
    <source>
        <dbReference type="ARBA" id="ARBA00022568"/>
    </source>
</evidence>
<organism evidence="23 24">
    <name type="scientific">Anopheles farauti</name>
    <dbReference type="NCBI Taxonomy" id="69004"/>
    <lineage>
        <taxon>Eukaryota</taxon>
        <taxon>Metazoa</taxon>
        <taxon>Ecdysozoa</taxon>
        <taxon>Arthropoda</taxon>
        <taxon>Hexapoda</taxon>
        <taxon>Insecta</taxon>
        <taxon>Pterygota</taxon>
        <taxon>Neoptera</taxon>
        <taxon>Endopterygota</taxon>
        <taxon>Diptera</taxon>
        <taxon>Nematocera</taxon>
        <taxon>Culicoidea</taxon>
        <taxon>Culicidae</taxon>
        <taxon>Anophelinae</taxon>
        <taxon>Anopheles</taxon>
    </lineage>
</organism>
<dbReference type="VEuPathDB" id="VectorBase:AFAF020384"/>
<dbReference type="EnsemblMetazoa" id="AFAF020384-RA">
    <property type="protein sequence ID" value="AFAF020384-PA"/>
    <property type="gene ID" value="AFAF020384"/>
</dbReference>
<feature type="transmembrane region" description="Helical" evidence="21">
    <location>
        <begin position="227"/>
        <end position="250"/>
    </location>
</feature>
<feature type="transmembrane region" description="Helical" evidence="21">
    <location>
        <begin position="335"/>
        <end position="355"/>
    </location>
</feature>
<keyword evidence="13 21" id="KW-1133">Transmembrane helix</keyword>
<dbReference type="EMBL" id="AXCN02000323">
    <property type="status" value="NOT_ANNOTATED_CDS"/>
    <property type="molecule type" value="Genomic_DNA"/>
</dbReference>
<dbReference type="InterPro" id="IPR004836">
    <property type="entry name" value="Na_Ca_Ex"/>
</dbReference>
<keyword evidence="9" id="KW-0732">Signal</keyword>
<keyword evidence="10" id="KW-0677">Repeat</keyword>
<keyword evidence="18" id="KW-0739">Sodium transport</keyword>
<dbReference type="GO" id="GO:0030424">
    <property type="term" value="C:axon"/>
    <property type="evidence" value="ECO:0007669"/>
    <property type="project" value="TreeGrafter"/>
</dbReference>
<evidence type="ECO:0000256" key="14">
    <source>
        <dbReference type="ARBA" id="ARBA00023053"/>
    </source>
</evidence>
<dbReference type="FunFam" id="1.20.1420.30:FF:000003">
    <property type="entry name" value="sodium/calcium exchanger 1 isoform X1"/>
    <property type="match status" value="1"/>
</dbReference>
<evidence type="ECO:0000256" key="11">
    <source>
        <dbReference type="ARBA" id="ARBA00022837"/>
    </source>
</evidence>
<dbReference type="Gene3D" id="1.20.1420.30">
    <property type="entry name" value="NCX, central ion-binding region"/>
    <property type="match status" value="1"/>
</dbReference>
<evidence type="ECO:0000256" key="8">
    <source>
        <dbReference type="ARBA" id="ARBA00022723"/>
    </source>
</evidence>
<evidence type="ECO:0000259" key="22">
    <source>
        <dbReference type="Pfam" id="PF01699"/>
    </source>
</evidence>
<keyword evidence="7 21" id="KW-0812">Transmembrane</keyword>
<keyword evidence="14" id="KW-0915">Sodium</keyword>
<evidence type="ECO:0000256" key="21">
    <source>
        <dbReference type="SAM" id="Phobius"/>
    </source>
</evidence>
<dbReference type="GO" id="GO:0046872">
    <property type="term" value="F:metal ion binding"/>
    <property type="evidence" value="ECO:0007669"/>
    <property type="project" value="UniProtKB-KW"/>
</dbReference>
<keyword evidence="6" id="KW-0109">Calcium transport</keyword>
<dbReference type="Pfam" id="PF01699">
    <property type="entry name" value="Na_Ca_ex"/>
    <property type="match status" value="1"/>
</dbReference>
<keyword evidence="5" id="KW-1003">Cell membrane</keyword>
<dbReference type="InterPro" id="IPR044880">
    <property type="entry name" value="NCX_ion-bd_dom_sf"/>
</dbReference>
<keyword evidence="8" id="KW-0479">Metal-binding</keyword>
<dbReference type="InterPro" id="IPR051171">
    <property type="entry name" value="CaCA"/>
</dbReference>
<evidence type="ECO:0000256" key="3">
    <source>
        <dbReference type="ARBA" id="ARBA00022448"/>
    </source>
</evidence>
<evidence type="ECO:0000256" key="5">
    <source>
        <dbReference type="ARBA" id="ARBA00022475"/>
    </source>
</evidence>
<feature type="region of interest" description="Disordered" evidence="20">
    <location>
        <begin position="1"/>
        <end position="20"/>
    </location>
</feature>
<dbReference type="AlphaFoldDB" id="A0A182R083"/>
<keyword evidence="24" id="KW-1185">Reference proteome</keyword>
<dbReference type="PRINTS" id="PR01259">
    <property type="entry name" value="NACAEXCHNGR"/>
</dbReference>
<keyword evidence="15" id="KW-0406">Ion transport</keyword>
<evidence type="ECO:0000256" key="15">
    <source>
        <dbReference type="ARBA" id="ARBA00023065"/>
    </source>
</evidence>
<evidence type="ECO:0000256" key="1">
    <source>
        <dbReference type="ARBA" id="ARBA00004651"/>
    </source>
</evidence>
<comment type="subcellular location">
    <subcellularLocation>
        <location evidence="1">Cell membrane</location>
        <topology evidence="1">Multi-pass membrane protein</topology>
    </subcellularLocation>
</comment>
<feature type="transmembrane region" description="Helical" evidence="21">
    <location>
        <begin position="303"/>
        <end position="323"/>
    </location>
</feature>
<dbReference type="GO" id="GO:0098794">
    <property type="term" value="C:postsynapse"/>
    <property type="evidence" value="ECO:0007669"/>
    <property type="project" value="TreeGrafter"/>
</dbReference>
<dbReference type="GO" id="GO:0005516">
    <property type="term" value="F:calmodulin binding"/>
    <property type="evidence" value="ECO:0007669"/>
    <property type="project" value="UniProtKB-KW"/>
</dbReference>
<dbReference type="Proteomes" id="UP000075886">
    <property type="component" value="Unassembled WGS sequence"/>
</dbReference>
<evidence type="ECO:0000256" key="7">
    <source>
        <dbReference type="ARBA" id="ARBA00022692"/>
    </source>
</evidence>
<proteinExistence type="inferred from homology"/>
<dbReference type="GO" id="GO:0042383">
    <property type="term" value="C:sarcolemma"/>
    <property type="evidence" value="ECO:0007669"/>
    <property type="project" value="TreeGrafter"/>
</dbReference>
<evidence type="ECO:0000256" key="9">
    <source>
        <dbReference type="ARBA" id="ARBA00022729"/>
    </source>
</evidence>
<feature type="compositionally biased region" description="Basic and acidic residues" evidence="20">
    <location>
        <begin position="1"/>
        <end position="10"/>
    </location>
</feature>
<feature type="domain" description="Sodium/calcium exchanger membrane region" evidence="22">
    <location>
        <begin position="229"/>
        <end position="390"/>
    </location>
</feature>
<dbReference type="GO" id="GO:0005432">
    <property type="term" value="F:calcium:sodium antiporter activity"/>
    <property type="evidence" value="ECO:0007669"/>
    <property type="project" value="InterPro"/>
</dbReference>
<evidence type="ECO:0000256" key="4">
    <source>
        <dbReference type="ARBA" id="ARBA00022449"/>
    </source>
</evidence>
<comment type="catalytic activity">
    <reaction evidence="19">
        <text>Ca(2+)(in) + 3 Na(+)(out) = Ca(2+)(out) + 3 Na(+)(in)</text>
        <dbReference type="Rhea" id="RHEA:69955"/>
        <dbReference type="ChEBI" id="CHEBI:29101"/>
        <dbReference type="ChEBI" id="CHEBI:29108"/>
    </reaction>
</comment>
<evidence type="ECO:0000256" key="13">
    <source>
        <dbReference type="ARBA" id="ARBA00022989"/>
    </source>
</evidence>
<evidence type="ECO:0000256" key="19">
    <source>
        <dbReference type="ARBA" id="ARBA00033667"/>
    </source>
</evidence>